<evidence type="ECO:0000256" key="6">
    <source>
        <dbReference type="ARBA" id="ARBA00023136"/>
    </source>
</evidence>
<keyword evidence="6 7" id="KW-0472">Membrane</keyword>
<dbReference type="RefSeq" id="WP_076447754.1">
    <property type="nucleotide sequence ID" value="NZ_FTOQ01000004.1"/>
</dbReference>
<feature type="transmembrane region" description="Helical" evidence="7">
    <location>
        <begin position="92"/>
        <end position="112"/>
    </location>
</feature>
<evidence type="ECO:0000256" key="4">
    <source>
        <dbReference type="ARBA" id="ARBA00022692"/>
    </source>
</evidence>
<dbReference type="STRING" id="633194.SAMN05421759_104273"/>
<evidence type="ECO:0000256" key="2">
    <source>
        <dbReference type="ARBA" id="ARBA00008193"/>
    </source>
</evidence>
<evidence type="ECO:0000256" key="5">
    <source>
        <dbReference type="ARBA" id="ARBA00022989"/>
    </source>
</evidence>
<dbReference type="Proteomes" id="UP000186684">
    <property type="component" value="Unassembled WGS sequence"/>
</dbReference>
<keyword evidence="3" id="KW-1003">Cell membrane</keyword>
<dbReference type="Pfam" id="PF03458">
    <property type="entry name" value="Gly_transporter"/>
    <property type="match status" value="2"/>
</dbReference>
<evidence type="ECO:0000259" key="8">
    <source>
        <dbReference type="Pfam" id="PF03458"/>
    </source>
</evidence>
<evidence type="ECO:0000256" key="1">
    <source>
        <dbReference type="ARBA" id="ARBA00004651"/>
    </source>
</evidence>
<keyword evidence="5 7" id="KW-1133">Transmembrane helix</keyword>
<keyword evidence="4 7" id="KW-0812">Transmembrane</keyword>
<gene>
    <name evidence="9" type="ORF">SAMN05421759_104273</name>
</gene>
<feature type="domain" description="Glycine transporter" evidence="8">
    <location>
        <begin position="92"/>
        <end position="165"/>
    </location>
</feature>
<comment type="similarity">
    <text evidence="2">Belongs to the UPF0126 family.</text>
</comment>
<sequence length="215" mass="22297">MTLFTLLDYAAVLVFAATGALSASRAQLDVVGFIFLACLTGVGGGTVRDLLLDRNPVFWIADPNYLAVAGLTALVVFFTAHRLESRLVALRWLDSAALGVAAAAGSGIAVSLGLPAPMVLVMGMVTACLGGLMRDVVTNDVPVVLSQGELYVTCALAGSLTTLGCAWLGLGDLIAAMACIAVTFGLRAGTLLLGWNLPTYKSTPPREQTPPDETR</sequence>
<name>A0A1N7MFR8_9RHOB</name>
<evidence type="ECO:0000256" key="3">
    <source>
        <dbReference type="ARBA" id="ARBA00022475"/>
    </source>
</evidence>
<evidence type="ECO:0000256" key="7">
    <source>
        <dbReference type="SAM" id="Phobius"/>
    </source>
</evidence>
<proteinExistence type="inferred from homology"/>
<dbReference type="PANTHER" id="PTHR30506">
    <property type="entry name" value="INNER MEMBRANE PROTEIN"/>
    <property type="match status" value="1"/>
</dbReference>
<organism evidence="9 10">
    <name type="scientific">Roseivivax lentus</name>
    <dbReference type="NCBI Taxonomy" id="633194"/>
    <lineage>
        <taxon>Bacteria</taxon>
        <taxon>Pseudomonadati</taxon>
        <taxon>Pseudomonadota</taxon>
        <taxon>Alphaproteobacteria</taxon>
        <taxon>Rhodobacterales</taxon>
        <taxon>Roseobacteraceae</taxon>
        <taxon>Roseivivax</taxon>
    </lineage>
</organism>
<reference evidence="10" key="1">
    <citation type="submission" date="2017-01" db="EMBL/GenBank/DDBJ databases">
        <authorList>
            <person name="Varghese N."/>
            <person name="Submissions S."/>
        </authorList>
    </citation>
    <scope>NUCLEOTIDE SEQUENCE [LARGE SCALE GENOMIC DNA]</scope>
    <source>
        <strain evidence="10">DSM 29430</strain>
    </source>
</reference>
<feature type="transmembrane region" description="Helical" evidence="7">
    <location>
        <begin position="30"/>
        <end position="51"/>
    </location>
</feature>
<dbReference type="PANTHER" id="PTHR30506:SF3">
    <property type="entry name" value="UPF0126 INNER MEMBRANE PROTEIN YADS-RELATED"/>
    <property type="match status" value="1"/>
</dbReference>
<feature type="transmembrane region" description="Helical" evidence="7">
    <location>
        <begin position="63"/>
        <end position="80"/>
    </location>
</feature>
<accession>A0A1N7MFR8</accession>
<dbReference type="EMBL" id="FTOQ01000004">
    <property type="protein sequence ID" value="SIS84799.1"/>
    <property type="molecule type" value="Genomic_DNA"/>
</dbReference>
<feature type="transmembrane region" description="Helical" evidence="7">
    <location>
        <begin position="6"/>
        <end position="23"/>
    </location>
</feature>
<dbReference type="GO" id="GO:0005886">
    <property type="term" value="C:plasma membrane"/>
    <property type="evidence" value="ECO:0007669"/>
    <property type="project" value="UniProtKB-SubCell"/>
</dbReference>
<protein>
    <submittedName>
        <fullName evidence="9">Uncharacterized membrane protein YeiH</fullName>
    </submittedName>
</protein>
<dbReference type="InterPro" id="IPR005115">
    <property type="entry name" value="Gly_transporter"/>
</dbReference>
<dbReference type="AlphaFoldDB" id="A0A1N7MFR8"/>
<keyword evidence="10" id="KW-1185">Reference proteome</keyword>
<evidence type="ECO:0000313" key="10">
    <source>
        <dbReference type="Proteomes" id="UP000186684"/>
    </source>
</evidence>
<feature type="domain" description="Glycine transporter" evidence="8">
    <location>
        <begin position="6"/>
        <end position="80"/>
    </location>
</feature>
<dbReference type="OrthoDB" id="9791874at2"/>
<feature type="transmembrane region" description="Helical" evidence="7">
    <location>
        <begin position="175"/>
        <end position="197"/>
    </location>
</feature>
<comment type="subcellular location">
    <subcellularLocation>
        <location evidence="1">Cell membrane</location>
        <topology evidence="1">Multi-pass membrane protein</topology>
    </subcellularLocation>
</comment>
<evidence type="ECO:0000313" key="9">
    <source>
        <dbReference type="EMBL" id="SIS84799.1"/>
    </source>
</evidence>